<dbReference type="SUPFAM" id="SSF52058">
    <property type="entry name" value="L domain-like"/>
    <property type="match status" value="1"/>
</dbReference>
<evidence type="ECO:0000256" key="1">
    <source>
        <dbReference type="ARBA" id="ARBA00022729"/>
    </source>
</evidence>
<gene>
    <name evidence="4" type="ORF">EYD46_17440</name>
</gene>
<keyword evidence="1 2" id="KW-0732">Signal</keyword>
<accession>A0A4Q9FM76</accession>
<evidence type="ECO:0000259" key="3">
    <source>
        <dbReference type="Pfam" id="PF19081"/>
    </source>
</evidence>
<dbReference type="Gene3D" id="3.80.10.10">
    <property type="entry name" value="Ribonuclease Inhibitor"/>
    <property type="match status" value="2"/>
</dbReference>
<dbReference type="Pfam" id="PF19081">
    <property type="entry name" value="Ig_7"/>
    <property type="match status" value="1"/>
</dbReference>
<keyword evidence="5" id="KW-1185">Reference proteome</keyword>
<dbReference type="PANTHER" id="PTHR47988">
    <property type="entry name" value="SOMATIC EMBRYOGENESIS RECEPTOR KINASE 1"/>
    <property type="match status" value="1"/>
</dbReference>
<feature type="domain" description="Ig-like" evidence="3">
    <location>
        <begin position="214"/>
        <end position="294"/>
    </location>
</feature>
<dbReference type="InterPro" id="IPR013783">
    <property type="entry name" value="Ig-like_fold"/>
</dbReference>
<dbReference type="RefSeq" id="WP_130938462.1">
    <property type="nucleotide sequence ID" value="NZ_BMEE01000001.1"/>
</dbReference>
<evidence type="ECO:0000256" key="2">
    <source>
        <dbReference type="SAM" id="SignalP"/>
    </source>
</evidence>
<dbReference type="EMBL" id="SIRS01000009">
    <property type="protein sequence ID" value="TBN11952.1"/>
    <property type="molecule type" value="Genomic_DNA"/>
</dbReference>
<dbReference type="OrthoDB" id="627712at2"/>
<dbReference type="Gene3D" id="2.60.40.10">
    <property type="entry name" value="Immunoglobulins"/>
    <property type="match status" value="1"/>
</dbReference>
<dbReference type="Proteomes" id="UP000292372">
    <property type="component" value="Unassembled WGS sequence"/>
</dbReference>
<dbReference type="InterPro" id="IPR032675">
    <property type="entry name" value="LRR_dom_sf"/>
</dbReference>
<dbReference type="InterPro" id="IPR001611">
    <property type="entry name" value="Leu-rich_rpt"/>
</dbReference>
<feature type="signal peptide" evidence="2">
    <location>
        <begin position="1"/>
        <end position="27"/>
    </location>
</feature>
<evidence type="ECO:0000313" key="5">
    <source>
        <dbReference type="Proteomes" id="UP000292372"/>
    </source>
</evidence>
<proteinExistence type="predicted"/>
<name>A0A4Q9FM76_9FLAO</name>
<comment type="caution">
    <text evidence="4">The sequence shown here is derived from an EMBL/GenBank/DDBJ whole genome shotgun (WGS) entry which is preliminary data.</text>
</comment>
<dbReference type="InterPro" id="IPR044023">
    <property type="entry name" value="Ig_7"/>
</dbReference>
<protein>
    <recommendedName>
        <fullName evidence="3">Ig-like domain-containing protein</fullName>
    </recommendedName>
</protein>
<reference evidence="4 5" key="1">
    <citation type="journal article" date="2015" name="Int. J. Syst. Evol. Microbiol.">
        <title>Hyunsoonleella pacifica sp. nov., isolated from seawater of South Pacific Gyre.</title>
        <authorList>
            <person name="Gao X."/>
            <person name="Zhang Z."/>
            <person name="Dai X."/>
            <person name="Zhang X.H."/>
        </authorList>
    </citation>
    <scope>NUCLEOTIDE SEQUENCE [LARGE SCALE GENOMIC DNA]</scope>
    <source>
        <strain evidence="4 5">SW033</strain>
    </source>
</reference>
<evidence type="ECO:0000313" key="4">
    <source>
        <dbReference type="EMBL" id="TBN11952.1"/>
    </source>
</evidence>
<feature type="chain" id="PRO_5020651904" description="Ig-like domain-containing protein" evidence="2">
    <location>
        <begin position="28"/>
        <end position="1458"/>
    </location>
</feature>
<dbReference type="SUPFAM" id="SSF48726">
    <property type="entry name" value="Immunoglobulin"/>
    <property type="match status" value="1"/>
</dbReference>
<dbReference type="Pfam" id="PF00560">
    <property type="entry name" value="LRR_1"/>
    <property type="match status" value="2"/>
</dbReference>
<sequence>MTNIKKIFLSFLILFFLSALNSTNLYAQDTVDGPAFGDPSLVIGGTTLYELRSDLEFRRWSVTYDGSGTTSLPDPQDPFNLYITWTQLGTGTINVTYVIPPNLVNEHTTSVPFEIGDTLYAGTIGNPQTICENETPSTLTNTASAYGGDGTYSYQWQSSDDGISNWTDITGATSTTYTPPSNLTTTRWYRRGVTSNGVTQYTFEINVTVNPIPGLPTGNDVTLSAPGSANLTATPYTGADSINWYTTASGGTAVHTGTSYTTPTLNSTTTYYVASLISVSSCESTDRHPITVSVDTTNSCTVPQSEIDALEAFYNSTNGLNWTNPTPWNFEEGDVCNWFGITVENNHVVGIQAPYIDGTWDIGLSGTLPKELENLPYLKYLEIPDNELSGPIPPELGNLTNLKRIDFGMNRGNLYGPIPSEWGNLDLEKLVFGTNAFIFSDFENEHVTYSQKPGILYSYSPQAKVDEEETIYVLENGSFSISTELSSESNNYQWFFSNDNGITFNPIGENSRVFNGGAASAANTGIYYFTATNSIVTGLTLERHKVTVVLDELDTCGLPKNVRTILSEFYDATNGDQWINNTNWKDPNVPVCDWYGISTDINPNTGITRISGLNLSNNNLEGYIPQTFANLDVNTRASIDLSNNKLRGESQQISVPVIPAYLGGSLVNNEFVFGDLENLEFTSYPRADFIPDIFHVPQAKVDEEETIRLLENSIEEIPLTSNRLYSPNNTYKWYKNGIEIPGATSLEYVISNPSISDQGIYYFIAENPNLTSLTLERNPVNLIVYASGEENTFCTSEIEVITTANLIPSGSNILWYTSETETEPIASDYDFVEDTVLGGVVYWYEDTNNPEAGRTAETIYIDENTPLGETYQEFSVGATVALLQANGANINWYSSANGGTPLDSSTQLIDGEIYYAEDDGLSSCRLAVEVFVGTTPPEGDGVQYLCPNSSIDDIVLEPIPTGHQIVWYLEETGGTPIPDPSNIAVTEGTAYFAAQIDANSIESVERKSVTIFLYNLSPPIIPLPIQKFYNDEYPTIADLKVIGSNVEWYSQETDGTMYNNTTSLVDGQTYYAQHIDLGCVSPRIGVTVKILEEAKPTIVACEKFKPQLGGHYIISGWVREQEASVSATETRNFSEVSTVFVDLLNHLKDKFLSEAPLDFNIPAVYTPVSSSDVVNFDALVPYIIGQPQGAPRLVVYNFSRIEDDYGRAVGFEFSLTNADDGRIFTYYTPTVQFTSCNTCFNPVTTNINLPLLGRGKNILNFTNAQFINGTLTVSQTFIPEETVTVPNPNPDISVSPEPIFSESITYYDYEEAENAELDISNYENAAIELTYIDESTEPMSLTHQFFPSGAIIDGWQRIVGEFTIPVNAKVLNIELKSRTSESVNIYFDDIRVQPFESNMKTFVYHPVNQRLMSELDENNYATFYEYDLEGGLVRVKKETEKGIYTIQETRSGNIKATN</sequence>
<dbReference type="Gene3D" id="2.60.40.2700">
    <property type="match status" value="1"/>
</dbReference>
<organism evidence="4 5">
    <name type="scientific">Hyunsoonleella pacifica</name>
    <dbReference type="NCBI Taxonomy" id="1080224"/>
    <lineage>
        <taxon>Bacteria</taxon>
        <taxon>Pseudomonadati</taxon>
        <taxon>Bacteroidota</taxon>
        <taxon>Flavobacteriia</taxon>
        <taxon>Flavobacteriales</taxon>
        <taxon>Flavobacteriaceae</taxon>
    </lineage>
</organism>
<dbReference type="InterPro" id="IPR036179">
    <property type="entry name" value="Ig-like_dom_sf"/>
</dbReference>